<gene>
    <name evidence="1" type="ORF">LCGC14_2606510</name>
</gene>
<reference evidence="1" key="1">
    <citation type="journal article" date="2015" name="Nature">
        <title>Complex archaea that bridge the gap between prokaryotes and eukaryotes.</title>
        <authorList>
            <person name="Spang A."/>
            <person name="Saw J.H."/>
            <person name="Jorgensen S.L."/>
            <person name="Zaremba-Niedzwiedzka K."/>
            <person name="Martijn J."/>
            <person name="Lind A.E."/>
            <person name="van Eijk R."/>
            <person name="Schleper C."/>
            <person name="Guy L."/>
            <person name="Ettema T.J."/>
        </authorList>
    </citation>
    <scope>NUCLEOTIDE SEQUENCE</scope>
</reference>
<dbReference type="EMBL" id="LAZR01044138">
    <property type="protein sequence ID" value="KKL05389.1"/>
    <property type="molecule type" value="Genomic_DNA"/>
</dbReference>
<proteinExistence type="predicted"/>
<organism evidence="1">
    <name type="scientific">marine sediment metagenome</name>
    <dbReference type="NCBI Taxonomy" id="412755"/>
    <lineage>
        <taxon>unclassified sequences</taxon>
        <taxon>metagenomes</taxon>
        <taxon>ecological metagenomes</taxon>
    </lineage>
</organism>
<dbReference type="AlphaFoldDB" id="A0A0F9A734"/>
<accession>A0A0F9A734</accession>
<name>A0A0F9A734_9ZZZZ</name>
<protein>
    <submittedName>
        <fullName evidence="1">Uncharacterized protein</fullName>
    </submittedName>
</protein>
<sequence>MLMYVYTQTEHSIGIIQNVLKKKLYLTFIFLLILLPSISALTITDTTFFASGSNYTIHVDTLVLDNVTVTANSIQFHNVTSLGTNFTNSNASFDAVASFFGLQVGYTITNVNETNDLFNSTALDQEFNATFTAGQVIRTITSPPVAPGCTPSHDNNICCFNNRNCFYNSDSK</sequence>
<comment type="caution">
    <text evidence="1">The sequence shown here is derived from an EMBL/GenBank/DDBJ whole genome shotgun (WGS) entry which is preliminary data.</text>
</comment>
<evidence type="ECO:0000313" key="1">
    <source>
        <dbReference type="EMBL" id="KKL05389.1"/>
    </source>
</evidence>